<proteinExistence type="predicted"/>
<dbReference type="InterPro" id="IPR036250">
    <property type="entry name" value="AcylCo_DH-like_C"/>
</dbReference>
<dbReference type="Gene3D" id="2.40.110.10">
    <property type="entry name" value="Butyryl-CoA Dehydrogenase, subunit A, domain 2"/>
    <property type="match status" value="1"/>
</dbReference>
<accession>A0A0R2P1M6</accession>
<sequence length="509" mass="54554">MDLNVTAEQLALWDRLTTFCDQQIAPVATQIEQTGVIPPELADALTQQQIPALGFKELPDRYVQQILTIMAVAQRSASVATSLVGLWQVSDQLQTYATAPQKQHYLLGDQLMALADQDGEKPVIARATEQGWQLTGTKTRIINGGQAVQYLVRAQTSPKTTSFFMVDTSMAGVQVGSRTTTVGLHGLSVADLQLTDVTVTAAQRIGDAEQGAPIAARAAATGRLLMGAVTVGILTHAQQAIAQLSRPATSTLAQLAELTAYRRALALMVLDAAQQADAHQPWQPAATLASLLASQYSQRQLLHVQRLLGELTYMPQSPLLTLQNDLQTIPIITNDTETIREDYANLLVVKPTAPVAQPVPMSQRIAVSDLHRVVKQRHLTEEVPVNVGSIATAKRIIALGRGAIEPAIILQARQLAKWIGAAIAVTKPLTDLEQFSVEQQVGENTLSVAPEVLINIGIAGDDDYLAGIAGAKYVLSVNPDELAPIFKVSQQAFVGTANDFLDGMVAALN</sequence>
<organism evidence="5 6">
    <name type="scientific">Lactiplantibacillus fabifermentans DSM 21115</name>
    <dbReference type="NCBI Taxonomy" id="1413187"/>
    <lineage>
        <taxon>Bacteria</taxon>
        <taxon>Bacillati</taxon>
        <taxon>Bacillota</taxon>
        <taxon>Bacilli</taxon>
        <taxon>Lactobacillales</taxon>
        <taxon>Lactobacillaceae</taxon>
        <taxon>Lactiplantibacillus</taxon>
    </lineage>
</organism>
<feature type="domain" description="Acyl-CoA dehydrogenase/oxidase N-terminal" evidence="4">
    <location>
        <begin position="6"/>
        <end position="106"/>
    </location>
</feature>
<dbReference type="InterPro" id="IPR009100">
    <property type="entry name" value="AcylCoA_DH/oxidase_NM_dom_sf"/>
</dbReference>
<evidence type="ECO:0000256" key="1">
    <source>
        <dbReference type="ARBA" id="ARBA00022630"/>
    </source>
</evidence>
<dbReference type="RefSeq" id="WP_024625847.1">
    <property type="nucleotide sequence ID" value="NZ_AYGX02000032.1"/>
</dbReference>
<feature type="domain" description="Electron transfer flavoprotein alpha subunit C-terminal" evidence="2">
    <location>
        <begin position="390"/>
        <end position="468"/>
    </location>
</feature>
<dbReference type="PANTHER" id="PTHR43884">
    <property type="entry name" value="ACYL-COA DEHYDROGENASE"/>
    <property type="match status" value="1"/>
</dbReference>
<dbReference type="Proteomes" id="UP000050920">
    <property type="component" value="Unassembled WGS sequence"/>
</dbReference>
<evidence type="ECO:0008006" key="7">
    <source>
        <dbReference type="Google" id="ProtNLM"/>
    </source>
</evidence>
<evidence type="ECO:0000259" key="4">
    <source>
        <dbReference type="Pfam" id="PF02771"/>
    </source>
</evidence>
<keyword evidence="6" id="KW-1185">Reference proteome</keyword>
<dbReference type="Pfam" id="PF02770">
    <property type="entry name" value="Acyl-CoA_dh_M"/>
    <property type="match status" value="1"/>
</dbReference>
<protein>
    <recommendedName>
        <fullName evidence="7">Acyl-CoA dehydrogenase</fullName>
    </recommendedName>
</protein>
<comment type="caution">
    <text evidence="5">The sequence shown here is derived from an EMBL/GenBank/DDBJ whole genome shotgun (WGS) entry which is preliminary data.</text>
</comment>
<dbReference type="GO" id="GO:0050660">
    <property type="term" value="F:flavin adenine dinucleotide binding"/>
    <property type="evidence" value="ECO:0007669"/>
    <property type="project" value="InterPro"/>
</dbReference>
<dbReference type="InterPro" id="IPR037069">
    <property type="entry name" value="AcylCoA_DH/ox_N_sf"/>
</dbReference>
<dbReference type="InterPro" id="IPR013786">
    <property type="entry name" value="AcylCoA_DH/ox_N"/>
</dbReference>
<evidence type="ECO:0000313" key="6">
    <source>
        <dbReference type="Proteomes" id="UP000050920"/>
    </source>
</evidence>
<feature type="domain" description="Acyl-CoA oxidase/dehydrogenase middle" evidence="3">
    <location>
        <begin position="125"/>
        <end position="197"/>
    </location>
</feature>
<dbReference type="InterPro" id="IPR046373">
    <property type="entry name" value="Acyl-CoA_Oxase/DH_mid-dom_sf"/>
</dbReference>
<dbReference type="Gene3D" id="3.40.50.1220">
    <property type="entry name" value="TPP-binding domain"/>
    <property type="match status" value="1"/>
</dbReference>
<evidence type="ECO:0000259" key="3">
    <source>
        <dbReference type="Pfam" id="PF02770"/>
    </source>
</evidence>
<dbReference type="SUPFAM" id="SSF52467">
    <property type="entry name" value="DHS-like NAD/FAD-binding domain"/>
    <property type="match status" value="1"/>
</dbReference>
<dbReference type="Gene3D" id="1.10.540.10">
    <property type="entry name" value="Acyl-CoA dehydrogenase/oxidase, N-terminal domain"/>
    <property type="match status" value="1"/>
</dbReference>
<dbReference type="SUPFAM" id="SSF56645">
    <property type="entry name" value="Acyl-CoA dehydrogenase NM domain-like"/>
    <property type="match status" value="1"/>
</dbReference>
<dbReference type="Pfam" id="PF00766">
    <property type="entry name" value="ETF_alpha"/>
    <property type="match status" value="1"/>
</dbReference>
<name>A0A0R2P1M6_9LACO</name>
<reference evidence="5 6" key="1">
    <citation type="journal article" date="2015" name="Genome Announc.">
        <title>Expanding the biotechnology potential of lactobacilli through comparative genomics of 213 strains and associated genera.</title>
        <authorList>
            <person name="Sun Z."/>
            <person name="Harris H.M."/>
            <person name="McCann A."/>
            <person name="Guo C."/>
            <person name="Argimon S."/>
            <person name="Zhang W."/>
            <person name="Yang X."/>
            <person name="Jeffery I.B."/>
            <person name="Cooney J.C."/>
            <person name="Kagawa T.F."/>
            <person name="Liu W."/>
            <person name="Song Y."/>
            <person name="Salvetti E."/>
            <person name="Wrobel A."/>
            <person name="Rasinkangas P."/>
            <person name="Parkhill J."/>
            <person name="Rea M.C."/>
            <person name="O'Sullivan O."/>
            <person name="Ritari J."/>
            <person name="Douillard F.P."/>
            <person name="Paul Ross R."/>
            <person name="Yang R."/>
            <person name="Briner A.E."/>
            <person name="Felis G.E."/>
            <person name="de Vos W.M."/>
            <person name="Barrangou R."/>
            <person name="Klaenhammer T.R."/>
            <person name="Caufield P.W."/>
            <person name="Cui Y."/>
            <person name="Zhang H."/>
            <person name="O'Toole P.W."/>
        </authorList>
    </citation>
    <scope>NUCLEOTIDE SEQUENCE [LARGE SCALE GENOMIC DNA]</scope>
    <source>
        <strain evidence="5 6">DSM 21115</strain>
    </source>
</reference>
<dbReference type="EMBL" id="AYGX02000032">
    <property type="protein sequence ID" value="KRO28762.1"/>
    <property type="molecule type" value="Genomic_DNA"/>
</dbReference>
<gene>
    <name evidence="5" type="ORF">DY78_GL001942</name>
</gene>
<evidence type="ECO:0000259" key="2">
    <source>
        <dbReference type="Pfam" id="PF00766"/>
    </source>
</evidence>
<dbReference type="GO" id="GO:0003995">
    <property type="term" value="F:acyl-CoA dehydrogenase activity"/>
    <property type="evidence" value="ECO:0007669"/>
    <property type="project" value="TreeGrafter"/>
</dbReference>
<evidence type="ECO:0000313" key="5">
    <source>
        <dbReference type="EMBL" id="KRO28762.1"/>
    </source>
</evidence>
<dbReference type="PANTHER" id="PTHR43884:SF12">
    <property type="entry name" value="ISOVALERYL-COA DEHYDROGENASE, MITOCHONDRIAL-RELATED"/>
    <property type="match status" value="1"/>
</dbReference>
<dbReference type="InterPro" id="IPR029035">
    <property type="entry name" value="DHS-like_NAD/FAD-binding_dom"/>
</dbReference>
<dbReference type="Gene3D" id="1.20.140.10">
    <property type="entry name" value="Butyryl-CoA Dehydrogenase, subunit A, domain 3"/>
    <property type="match status" value="1"/>
</dbReference>
<dbReference type="Pfam" id="PF02771">
    <property type="entry name" value="Acyl-CoA_dh_N"/>
    <property type="match status" value="1"/>
</dbReference>
<dbReference type="InterPro" id="IPR006091">
    <property type="entry name" value="Acyl-CoA_Oxase/DH_mid-dom"/>
</dbReference>
<dbReference type="AlphaFoldDB" id="A0A0R2P1M6"/>
<keyword evidence="1" id="KW-0285">Flavoprotein</keyword>
<dbReference type="InterPro" id="IPR014731">
    <property type="entry name" value="ETF_asu_C"/>
</dbReference>
<dbReference type="SUPFAM" id="SSF47203">
    <property type="entry name" value="Acyl-CoA dehydrogenase C-terminal domain-like"/>
    <property type="match status" value="1"/>
</dbReference>